<dbReference type="SUPFAM" id="SSF47413">
    <property type="entry name" value="lambda repressor-like DNA-binding domains"/>
    <property type="match status" value="1"/>
</dbReference>
<keyword evidence="1" id="KW-0238">DNA-binding</keyword>
<dbReference type="EMBL" id="NMVQ01000023">
    <property type="protein sequence ID" value="OYO20853.1"/>
    <property type="molecule type" value="Genomic_DNA"/>
</dbReference>
<dbReference type="RefSeq" id="WP_094364280.1">
    <property type="nucleotide sequence ID" value="NZ_NMVQ01000023.1"/>
</dbReference>
<name>A0A255H0X0_9ACTN</name>
<feature type="domain" description="HTH cro/C1-type" evidence="2">
    <location>
        <begin position="8"/>
        <end position="62"/>
    </location>
</feature>
<dbReference type="CDD" id="cd00093">
    <property type="entry name" value="HTH_XRE"/>
    <property type="match status" value="1"/>
</dbReference>
<dbReference type="PROSITE" id="PS50943">
    <property type="entry name" value="HTH_CROC1"/>
    <property type="match status" value="1"/>
</dbReference>
<sequence>MSGQPNRVREFRELAGLSQCECAARLGATRQTVISVEKGHFDPRLSLAIRIAELFGRSLDEIFRAGQDAGPGGARWHNGPS</sequence>
<dbReference type="PANTHER" id="PTHR46558">
    <property type="entry name" value="TRACRIPTIONAL REGULATORY PROTEIN-RELATED-RELATED"/>
    <property type="match status" value="1"/>
</dbReference>
<dbReference type="Gene3D" id="1.10.260.40">
    <property type="entry name" value="lambda repressor-like DNA-binding domains"/>
    <property type="match status" value="1"/>
</dbReference>
<keyword evidence="4" id="KW-1185">Reference proteome</keyword>
<protein>
    <submittedName>
        <fullName evidence="3">Transcriptional regulator</fullName>
    </submittedName>
</protein>
<evidence type="ECO:0000313" key="4">
    <source>
        <dbReference type="Proteomes" id="UP000216311"/>
    </source>
</evidence>
<dbReference type="Proteomes" id="UP000216311">
    <property type="component" value="Unassembled WGS sequence"/>
</dbReference>
<dbReference type="GO" id="GO:0003677">
    <property type="term" value="F:DNA binding"/>
    <property type="evidence" value="ECO:0007669"/>
    <property type="project" value="UniProtKB-KW"/>
</dbReference>
<evidence type="ECO:0000259" key="2">
    <source>
        <dbReference type="PROSITE" id="PS50943"/>
    </source>
</evidence>
<gene>
    <name evidence="3" type="ORF">CGZ93_11535</name>
</gene>
<organism evidence="3 4">
    <name type="scientific">Enemella dayhoffiae</name>
    <dbReference type="NCBI Taxonomy" id="2016507"/>
    <lineage>
        <taxon>Bacteria</taxon>
        <taxon>Bacillati</taxon>
        <taxon>Actinomycetota</taxon>
        <taxon>Actinomycetes</taxon>
        <taxon>Propionibacteriales</taxon>
        <taxon>Propionibacteriaceae</taxon>
        <taxon>Enemella</taxon>
    </lineage>
</organism>
<comment type="caution">
    <text evidence="3">The sequence shown here is derived from an EMBL/GenBank/DDBJ whole genome shotgun (WGS) entry which is preliminary data.</text>
</comment>
<dbReference type="InterPro" id="IPR010982">
    <property type="entry name" value="Lambda_DNA-bd_dom_sf"/>
</dbReference>
<dbReference type="Pfam" id="PF01381">
    <property type="entry name" value="HTH_3"/>
    <property type="match status" value="1"/>
</dbReference>
<dbReference type="InterPro" id="IPR001387">
    <property type="entry name" value="Cro/C1-type_HTH"/>
</dbReference>
<evidence type="ECO:0000313" key="3">
    <source>
        <dbReference type="EMBL" id="OYO20853.1"/>
    </source>
</evidence>
<dbReference type="SMART" id="SM00530">
    <property type="entry name" value="HTH_XRE"/>
    <property type="match status" value="1"/>
</dbReference>
<accession>A0A255H0X0</accession>
<dbReference type="OrthoDB" id="7428772at2"/>
<reference evidence="3 4" key="1">
    <citation type="submission" date="2017-07" db="EMBL/GenBank/DDBJ databases">
        <title>Draft whole genome sequences of clinical Proprionibacteriaceae strains.</title>
        <authorList>
            <person name="Bernier A.-M."/>
            <person name="Bernard K."/>
            <person name="Domingo M.-C."/>
        </authorList>
    </citation>
    <scope>NUCLEOTIDE SEQUENCE [LARGE SCALE GENOMIC DNA]</scope>
    <source>
        <strain evidence="3 4">NML 130396</strain>
    </source>
</reference>
<proteinExistence type="predicted"/>
<dbReference type="AlphaFoldDB" id="A0A255H0X0"/>
<evidence type="ECO:0000256" key="1">
    <source>
        <dbReference type="ARBA" id="ARBA00023125"/>
    </source>
</evidence>
<dbReference type="PANTHER" id="PTHR46558:SF4">
    <property type="entry name" value="DNA-BIDING PHAGE PROTEIN"/>
    <property type="match status" value="1"/>
</dbReference>